<evidence type="ECO:0000313" key="3">
    <source>
        <dbReference type="EMBL" id="TFW43800.1"/>
    </source>
</evidence>
<gene>
    <name evidence="3" type="ORF">E4T65_08655</name>
</gene>
<accession>A0A4Y9TK89</accession>
<organism evidence="3 4">
    <name type="scientific">Pseudomonas fluorescens</name>
    <dbReference type="NCBI Taxonomy" id="294"/>
    <lineage>
        <taxon>Bacteria</taxon>
        <taxon>Pseudomonadati</taxon>
        <taxon>Pseudomonadota</taxon>
        <taxon>Gammaproteobacteria</taxon>
        <taxon>Pseudomonadales</taxon>
        <taxon>Pseudomonadaceae</taxon>
        <taxon>Pseudomonas</taxon>
    </lineage>
</organism>
<feature type="compositionally biased region" description="Basic and acidic residues" evidence="1">
    <location>
        <begin position="1"/>
        <end position="11"/>
    </location>
</feature>
<sequence>MKDQNLQKDVDYSEGSIPKLPDTERFNRSQLDEADTRRLQRGIIFVTIYVAAVYVFGAFVVYTFKLIHGAKLETTPMLLWLLAIMPIALILLMMKLAAEPAKVEDKPAGLGSDIVAIFQELAAALKDFLKSKTG</sequence>
<dbReference type="EMBL" id="SPVI01000004">
    <property type="protein sequence ID" value="TFW43800.1"/>
    <property type="molecule type" value="Genomic_DNA"/>
</dbReference>
<name>A0A4Y9TK89_PSEFL</name>
<feature type="region of interest" description="Disordered" evidence="1">
    <location>
        <begin position="1"/>
        <end position="23"/>
    </location>
</feature>
<dbReference type="Proteomes" id="UP000297322">
    <property type="component" value="Unassembled WGS sequence"/>
</dbReference>
<feature type="transmembrane region" description="Helical" evidence="2">
    <location>
        <begin position="77"/>
        <end position="98"/>
    </location>
</feature>
<keyword evidence="2" id="KW-0472">Membrane</keyword>
<evidence type="ECO:0008006" key="5">
    <source>
        <dbReference type="Google" id="ProtNLM"/>
    </source>
</evidence>
<evidence type="ECO:0000256" key="1">
    <source>
        <dbReference type="SAM" id="MobiDB-lite"/>
    </source>
</evidence>
<keyword evidence="2" id="KW-0812">Transmembrane</keyword>
<protein>
    <recommendedName>
        <fullName evidence="5">Transmembrane protein</fullName>
    </recommendedName>
</protein>
<dbReference type="AlphaFoldDB" id="A0A4Y9TK89"/>
<evidence type="ECO:0000313" key="4">
    <source>
        <dbReference type="Proteomes" id="UP000297322"/>
    </source>
</evidence>
<reference evidence="3 4" key="1">
    <citation type="submission" date="2019-03" db="EMBL/GenBank/DDBJ databases">
        <title>Biocontrol and xenobiotic degradation properties of endophytic Pseudomonas fluorescens strain BRZ63.</title>
        <authorList>
            <person name="Chlebek D.A."/>
            <person name="Pinski A."/>
            <person name="Zur J.P."/>
            <person name="Michalska J."/>
            <person name="Hupert-Kocurek K.T."/>
        </authorList>
    </citation>
    <scope>NUCLEOTIDE SEQUENCE [LARGE SCALE GENOMIC DNA]</scope>
    <source>
        <strain evidence="3 4">BRZ63</strain>
    </source>
</reference>
<dbReference type="RefSeq" id="WP_017526440.1">
    <property type="nucleotide sequence ID" value="NZ_SPVI01000004.1"/>
</dbReference>
<comment type="caution">
    <text evidence="3">The sequence shown here is derived from an EMBL/GenBank/DDBJ whole genome shotgun (WGS) entry which is preliminary data.</text>
</comment>
<keyword evidence="2" id="KW-1133">Transmembrane helix</keyword>
<feature type="transmembrane region" description="Helical" evidence="2">
    <location>
        <begin position="43"/>
        <end position="65"/>
    </location>
</feature>
<evidence type="ECO:0000256" key="2">
    <source>
        <dbReference type="SAM" id="Phobius"/>
    </source>
</evidence>
<proteinExistence type="predicted"/>